<keyword evidence="5" id="KW-0175">Coiled coil</keyword>
<evidence type="ECO:0000256" key="4">
    <source>
        <dbReference type="ARBA" id="ARBA00023136"/>
    </source>
</evidence>
<feature type="transmembrane region" description="Helical" evidence="7">
    <location>
        <begin position="188"/>
        <end position="208"/>
    </location>
</feature>
<dbReference type="InterPro" id="IPR036259">
    <property type="entry name" value="MFS_trans_sf"/>
</dbReference>
<organism evidence="9 10">
    <name type="scientific">Diaporthe australafricana</name>
    <dbReference type="NCBI Taxonomy" id="127596"/>
    <lineage>
        <taxon>Eukaryota</taxon>
        <taxon>Fungi</taxon>
        <taxon>Dikarya</taxon>
        <taxon>Ascomycota</taxon>
        <taxon>Pezizomycotina</taxon>
        <taxon>Sordariomycetes</taxon>
        <taxon>Sordariomycetidae</taxon>
        <taxon>Diaporthales</taxon>
        <taxon>Diaporthaceae</taxon>
        <taxon>Diaporthe</taxon>
    </lineage>
</organism>
<name>A0ABR3WAC5_9PEZI</name>
<dbReference type="PANTHER" id="PTHR24064">
    <property type="entry name" value="SOLUTE CARRIER FAMILY 22 MEMBER"/>
    <property type="match status" value="1"/>
</dbReference>
<feature type="region of interest" description="Disordered" evidence="6">
    <location>
        <begin position="1"/>
        <end position="29"/>
    </location>
</feature>
<dbReference type="InterPro" id="IPR020846">
    <property type="entry name" value="MFS_dom"/>
</dbReference>
<evidence type="ECO:0000259" key="8">
    <source>
        <dbReference type="PROSITE" id="PS50850"/>
    </source>
</evidence>
<feature type="transmembrane region" description="Helical" evidence="7">
    <location>
        <begin position="436"/>
        <end position="455"/>
    </location>
</feature>
<dbReference type="SUPFAM" id="SSF103473">
    <property type="entry name" value="MFS general substrate transporter"/>
    <property type="match status" value="1"/>
</dbReference>
<feature type="transmembrane region" description="Helical" evidence="7">
    <location>
        <begin position="467"/>
        <end position="488"/>
    </location>
</feature>
<keyword evidence="3 7" id="KW-1133">Transmembrane helix</keyword>
<reference evidence="9 10" key="1">
    <citation type="journal article" date="2024" name="IMA Fungus">
        <title>IMA Genome - F19 : A genome assembly and annotation guide to empower mycologists, including annotated draft genome sequences of Ceratocystis pirilliformis, Diaporthe australafricana, Fusarium ophioides, Paecilomyces lecythidis, and Sporothrix stenoceras.</title>
        <authorList>
            <person name="Aylward J."/>
            <person name="Wilson A.M."/>
            <person name="Visagie C.M."/>
            <person name="Spraker J."/>
            <person name="Barnes I."/>
            <person name="Buitendag C."/>
            <person name="Ceriani C."/>
            <person name="Del Mar Angel L."/>
            <person name="du Plessis D."/>
            <person name="Fuchs T."/>
            <person name="Gasser K."/>
            <person name="Kramer D."/>
            <person name="Li W."/>
            <person name="Munsamy K."/>
            <person name="Piso A."/>
            <person name="Price J.L."/>
            <person name="Sonnekus B."/>
            <person name="Thomas C."/>
            <person name="van der Nest A."/>
            <person name="van Dijk A."/>
            <person name="van Heerden A."/>
            <person name="van Vuuren N."/>
            <person name="Yilmaz N."/>
            <person name="Duong T.A."/>
            <person name="van der Merwe N.A."/>
            <person name="Wingfield M.J."/>
            <person name="Wingfield B.D."/>
        </authorList>
    </citation>
    <scope>NUCLEOTIDE SEQUENCE [LARGE SCALE GENOMIC DNA]</scope>
    <source>
        <strain evidence="9 10">CMW 18300</strain>
    </source>
</reference>
<proteinExistence type="predicted"/>
<keyword evidence="2 7" id="KW-0812">Transmembrane</keyword>
<comment type="subcellular location">
    <subcellularLocation>
        <location evidence="1">Membrane</location>
        <topology evidence="1">Multi-pass membrane protein</topology>
    </subcellularLocation>
</comment>
<dbReference type="EMBL" id="JAWRVE010000115">
    <property type="protein sequence ID" value="KAL1857085.1"/>
    <property type="molecule type" value="Genomic_DNA"/>
</dbReference>
<feature type="transmembrane region" description="Helical" evidence="7">
    <location>
        <begin position="305"/>
        <end position="324"/>
    </location>
</feature>
<feature type="compositionally biased region" description="Basic and acidic residues" evidence="6">
    <location>
        <begin position="667"/>
        <end position="680"/>
    </location>
</feature>
<dbReference type="InterPro" id="IPR005828">
    <property type="entry name" value="MFS_sugar_transport-like"/>
</dbReference>
<evidence type="ECO:0000313" key="10">
    <source>
        <dbReference type="Proteomes" id="UP001583177"/>
    </source>
</evidence>
<gene>
    <name evidence="9" type="ORF">Daus18300_010428</name>
</gene>
<dbReference type="Proteomes" id="UP001583177">
    <property type="component" value="Unassembled WGS sequence"/>
</dbReference>
<feature type="transmembrane region" description="Helical" evidence="7">
    <location>
        <begin position="528"/>
        <end position="546"/>
    </location>
</feature>
<feature type="region of interest" description="Disordered" evidence="6">
    <location>
        <begin position="640"/>
        <end position="692"/>
    </location>
</feature>
<feature type="coiled-coil region" evidence="5">
    <location>
        <begin position="598"/>
        <end position="625"/>
    </location>
</feature>
<dbReference type="Gene3D" id="1.20.1250.20">
    <property type="entry name" value="MFS general substrate transporter like domains"/>
    <property type="match status" value="1"/>
</dbReference>
<evidence type="ECO:0000256" key="2">
    <source>
        <dbReference type="ARBA" id="ARBA00022692"/>
    </source>
</evidence>
<feature type="transmembrane region" description="Helical" evidence="7">
    <location>
        <begin position="267"/>
        <end position="289"/>
    </location>
</feature>
<evidence type="ECO:0000256" key="7">
    <source>
        <dbReference type="SAM" id="Phobius"/>
    </source>
</evidence>
<accession>A0ABR3WAC5</accession>
<keyword evidence="4 7" id="KW-0472">Membrane</keyword>
<dbReference type="Pfam" id="PF00083">
    <property type="entry name" value="Sugar_tr"/>
    <property type="match status" value="2"/>
</dbReference>
<sequence>MSNFLAHEKHHNPSTGQIPVPHGPETGDEAYTYPPHAGVTSEEERQIFNYITHPDDSYTPEGVYWADLPLSKRIKFVTSVDNAEAKKELGQIGAMMKKDPLSPLSWYWHNAILPGAGLGLEGYVLFSIGNLSSYFAATDGWKECWGSKTTDGECSVNWIAAVTYLEVVGIMVGQVAVGIIGDWVGRRFGLIQDALIMVLGLIMLTASWGTTLEGWVICYAWSLFVYSFGVGGEYPMTATSSMEGAVGAGKVSTREDRLHRGRKVTTAFLMQGWGQLANQALLIVLLLIFHHGQGDGPYGAQTTQVVFRLSFAIPAVGTLWLAYYRAYKMPQASRQLQIAKKKNKVTGYDVNSLRLTFKYFGGRLLATAGCWFCNDVFFYGNKLFQSQFIEVISDNSKSVMTNWIWNLYNIIVALAGYYLASFLIDNKLYGRKNMQQIGFLVCFLTFVIPAFKLDYYTSPAGIHSFQAMYYLSSFFNQFGPNAVTFLVAAEVFPTPVRASAHGFSACMGKAGALLASVLYNYIDTQMRFYVVPWFGLAGMVMTWLWLPDTTGLDLKEQERRWRYILEGREHEYHGIAVHPNHLSMWERWMGVGKHYDPELDLKQKIEDLRRDWEAQEAEKRDKEMKGEQVLADNEFSDEAHAYFQRTSSRDGAAPGAGAAGEGNGVFETRERVDEKLRGDSADGSSTPTEKTG</sequence>
<evidence type="ECO:0000256" key="3">
    <source>
        <dbReference type="ARBA" id="ARBA00022989"/>
    </source>
</evidence>
<dbReference type="PROSITE" id="PS50850">
    <property type="entry name" value="MFS"/>
    <property type="match status" value="1"/>
</dbReference>
<feature type="transmembrane region" description="Helical" evidence="7">
    <location>
        <begin position="158"/>
        <end position="181"/>
    </location>
</feature>
<keyword evidence="10" id="KW-1185">Reference proteome</keyword>
<feature type="domain" description="Major facilitator superfamily (MFS) profile" evidence="8">
    <location>
        <begin position="110"/>
        <end position="550"/>
    </location>
</feature>
<evidence type="ECO:0000256" key="1">
    <source>
        <dbReference type="ARBA" id="ARBA00004141"/>
    </source>
</evidence>
<feature type="transmembrane region" description="Helical" evidence="7">
    <location>
        <begin position="214"/>
        <end position="232"/>
    </location>
</feature>
<feature type="compositionally biased region" description="Polar residues" evidence="6">
    <location>
        <begin position="682"/>
        <end position="692"/>
    </location>
</feature>
<evidence type="ECO:0000313" key="9">
    <source>
        <dbReference type="EMBL" id="KAL1857085.1"/>
    </source>
</evidence>
<protein>
    <recommendedName>
        <fullName evidence="8">Major facilitator superfamily (MFS) profile domain-containing protein</fullName>
    </recommendedName>
</protein>
<evidence type="ECO:0000256" key="6">
    <source>
        <dbReference type="SAM" id="MobiDB-lite"/>
    </source>
</evidence>
<feature type="transmembrane region" description="Helical" evidence="7">
    <location>
        <begin position="403"/>
        <end position="424"/>
    </location>
</feature>
<comment type="caution">
    <text evidence="9">The sequence shown here is derived from an EMBL/GenBank/DDBJ whole genome shotgun (WGS) entry which is preliminary data.</text>
</comment>
<feature type="transmembrane region" description="Helical" evidence="7">
    <location>
        <begin position="500"/>
        <end position="521"/>
    </location>
</feature>
<evidence type="ECO:0000256" key="5">
    <source>
        <dbReference type="SAM" id="Coils"/>
    </source>
</evidence>